<organism evidence="1 2">
    <name type="scientific">Methylobacterium tardum</name>
    <dbReference type="NCBI Taxonomy" id="374432"/>
    <lineage>
        <taxon>Bacteria</taxon>
        <taxon>Pseudomonadati</taxon>
        <taxon>Pseudomonadota</taxon>
        <taxon>Alphaproteobacteria</taxon>
        <taxon>Hyphomicrobiales</taxon>
        <taxon>Methylobacteriaceae</taxon>
        <taxon>Methylobacterium</taxon>
    </lineage>
</organism>
<dbReference type="AlphaFoldDB" id="A0AA37WRI7"/>
<accession>A0AA37WRI7</accession>
<dbReference type="Proteomes" id="UP001157440">
    <property type="component" value="Unassembled WGS sequence"/>
</dbReference>
<comment type="caution">
    <text evidence="1">The sequence shown here is derived from an EMBL/GenBank/DDBJ whole genome shotgun (WGS) entry which is preliminary data.</text>
</comment>
<evidence type="ECO:0000313" key="2">
    <source>
        <dbReference type="Proteomes" id="UP001157440"/>
    </source>
</evidence>
<proteinExistence type="predicted"/>
<keyword evidence="2" id="KW-1185">Reference proteome</keyword>
<reference evidence="2" key="1">
    <citation type="journal article" date="2019" name="Int. J. Syst. Evol. Microbiol.">
        <title>The Global Catalogue of Microorganisms (GCM) 10K type strain sequencing project: providing services to taxonomists for standard genome sequencing and annotation.</title>
        <authorList>
            <consortium name="The Broad Institute Genomics Platform"/>
            <consortium name="The Broad Institute Genome Sequencing Center for Infectious Disease"/>
            <person name="Wu L."/>
            <person name="Ma J."/>
        </authorList>
    </citation>
    <scope>NUCLEOTIDE SEQUENCE [LARGE SCALE GENOMIC DNA]</scope>
    <source>
        <strain evidence="2">NBRC 103632</strain>
    </source>
</reference>
<gene>
    <name evidence="1" type="ORF">GCM10007890_21770</name>
</gene>
<name>A0AA37WRI7_9HYPH</name>
<sequence length="79" mass="8573">MPGRPDRIVAEIRKSARESVRVILREKGGQLGADLRIASTAGQGSIRETQKGLRIPLGRIGELIDALREAQRLASQLDG</sequence>
<protein>
    <submittedName>
        <fullName evidence="1">Uncharacterized protein</fullName>
    </submittedName>
</protein>
<dbReference type="EMBL" id="BSPL01000013">
    <property type="protein sequence ID" value="GLS70164.1"/>
    <property type="molecule type" value="Genomic_DNA"/>
</dbReference>
<evidence type="ECO:0000313" key="1">
    <source>
        <dbReference type="EMBL" id="GLS70164.1"/>
    </source>
</evidence>